<feature type="region of interest" description="Disordered" evidence="1">
    <location>
        <begin position="1"/>
        <end position="72"/>
    </location>
</feature>
<dbReference type="AlphaFoldDB" id="A0AA36B5Z0"/>
<protein>
    <submittedName>
        <fullName evidence="2">Uncharacterized protein</fullName>
    </submittedName>
</protein>
<feature type="compositionally biased region" description="Basic and acidic residues" evidence="1">
    <location>
        <begin position="1"/>
        <end position="43"/>
    </location>
</feature>
<dbReference type="Proteomes" id="UP001162480">
    <property type="component" value="Chromosome 8"/>
</dbReference>
<feature type="compositionally biased region" description="Basic residues" evidence="1">
    <location>
        <begin position="59"/>
        <end position="72"/>
    </location>
</feature>
<dbReference type="EMBL" id="OX597821">
    <property type="protein sequence ID" value="CAI9727247.1"/>
    <property type="molecule type" value="Genomic_DNA"/>
</dbReference>
<sequence length="72" mass="8868">MRLERRAQDTRRQARRRQNEKENFIAQRRDIQRQRAAQKRQDETEVQAAQRREHCKGANVKRKSKQKRGKRI</sequence>
<evidence type="ECO:0000256" key="1">
    <source>
        <dbReference type="SAM" id="MobiDB-lite"/>
    </source>
</evidence>
<evidence type="ECO:0000313" key="2">
    <source>
        <dbReference type="EMBL" id="CAI9727247.1"/>
    </source>
</evidence>
<organism evidence="2 3">
    <name type="scientific">Octopus vulgaris</name>
    <name type="common">Common octopus</name>
    <dbReference type="NCBI Taxonomy" id="6645"/>
    <lineage>
        <taxon>Eukaryota</taxon>
        <taxon>Metazoa</taxon>
        <taxon>Spiralia</taxon>
        <taxon>Lophotrochozoa</taxon>
        <taxon>Mollusca</taxon>
        <taxon>Cephalopoda</taxon>
        <taxon>Coleoidea</taxon>
        <taxon>Octopodiformes</taxon>
        <taxon>Octopoda</taxon>
        <taxon>Incirrata</taxon>
        <taxon>Octopodidae</taxon>
        <taxon>Octopus</taxon>
    </lineage>
</organism>
<reference evidence="2" key="1">
    <citation type="submission" date="2023-08" db="EMBL/GenBank/DDBJ databases">
        <authorList>
            <person name="Alioto T."/>
            <person name="Alioto T."/>
            <person name="Gomez Garrido J."/>
        </authorList>
    </citation>
    <scope>NUCLEOTIDE SEQUENCE</scope>
</reference>
<name>A0AA36B5Z0_OCTVU</name>
<gene>
    <name evidence="2" type="ORF">OCTVUL_1B010568</name>
</gene>
<accession>A0AA36B5Z0</accession>
<keyword evidence="3" id="KW-1185">Reference proteome</keyword>
<proteinExistence type="predicted"/>
<evidence type="ECO:0000313" key="3">
    <source>
        <dbReference type="Proteomes" id="UP001162480"/>
    </source>
</evidence>